<dbReference type="AlphaFoldDB" id="A0A7U9TIY2"/>
<dbReference type="KEGG" id="manr:MPAN_010400"/>
<evidence type="ECO:0000313" key="2">
    <source>
        <dbReference type="Proteomes" id="UP000620133"/>
    </source>
</evidence>
<reference evidence="1" key="1">
    <citation type="submission" date="2021-01" db="EMBL/GenBank/DDBJ databases">
        <title>Draft genome sequence of Acholeplasmataceae bacterium strain Mahy22.</title>
        <authorList>
            <person name="Watanabe M."/>
            <person name="Kojima H."/>
            <person name="Fukui M."/>
        </authorList>
    </citation>
    <scope>NUCLEOTIDE SEQUENCE</scope>
    <source>
        <strain evidence="1">Mahy22</strain>
    </source>
</reference>
<keyword evidence="2" id="KW-1185">Reference proteome</keyword>
<protein>
    <submittedName>
        <fullName evidence="1">Uncharacterized protein</fullName>
    </submittedName>
</protein>
<proteinExistence type="predicted"/>
<evidence type="ECO:0000313" key="1">
    <source>
        <dbReference type="EMBL" id="BCR36147.1"/>
    </source>
</evidence>
<organism evidence="1 2">
    <name type="scientific">Mariniplasma anaerobium</name>
    <dbReference type="NCBI Taxonomy" id="2735436"/>
    <lineage>
        <taxon>Bacteria</taxon>
        <taxon>Bacillati</taxon>
        <taxon>Mycoplasmatota</taxon>
        <taxon>Mollicutes</taxon>
        <taxon>Acholeplasmatales</taxon>
        <taxon>Acholeplasmataceae</taxon>
        <taxon>Mariniplasma</taxon>
    </lineage>
</organism>
<dbReference type="Proteomes" id="UP000620133">
    <property type="component" value="Chromosome"/>
</dbReference>
<gene>
    <name evidence="1" type="ORF">MPAN_010400</name>
</gene>
<name>A0A7U9TIY2_9MOLU</name>
<dbReference type="EMBL" id="AP024412">
    <property type="protein sequence ID" value="BCR36147.1"/>
    <property type="molecule type" value="Genomic_DNA"/>
</dbReference>
<accession>A0A7U9TIY2</accession>
<sequence length="63" mass="7474">MLSEKDHLMLEAKSQKELLDVLKLVCRKNDNAVELLHNILHEKKTNSKRTLNKIFRVLEDKNF</sequence>